<reference evidence="1 2" key="1">
    <citation type="submission" date="2018-03" db="EMBL/GenBank/DDBJ databases">
        <title>Genomic Encyclopedia of Type Strains, Phase III (KMG-III): the genomes of soil and plant-associated and newly described type strains.</title>
        <authorList>
            <person name="Whitman W."/>
        </authorList>
    </citation>
    <scope>NUCLEOTIDE SEQUENCE [LARGE SCALE GENOMIC DNA]</scope>
    <source>
        <strain evidence="1 2">CGMCC 4.7104</strain>
    </source>
</reference>
<evidence type="ECO:0000313" key="2">
    <source>
        <dbReference type="Proteomes" id="UP000238312"/>
    </source>
</evidence>
<gene>
    <name evidence="1" type="ORF">B0I32_111235</name>
</gene>
<accession>A0A2T0MWD3</accession>
<comment type="caution">
    <text evidence="1">The sequence shown here is derived from an EMBL/GenBank/DDBJ whole genome shotgun (WGS) entry which is preliminary data.</text>
</comment>
<proteinExistence type="predicted"/>
<dbReference type="Proteomes" id="UP000238312">
    <property type="component" value="Unassembled WGS sequence"/>
</dbReference>
<name>A0A2T0MWD3_9ACTN</name>
<keyword evidence="2" id="KW-1185">Reference proteome</keyword>
<sequence length="184" mass="20295">MLIGVGAVLVSLLITGAQTYDGYGFYTVQTQDETKEIVVAAGQAGTVNKVEWTAAIKPMKMPAGNGGYGPEVTWLEVNVTKKVLDASSATMTAFPRDMKLTDRAGRTWVVEVSTDAERPTERLEVGKTYRIPGGAIVPTKVADEVELLLRPSNYRADTPTEDLFKRDVVEKMPQDTEVLRFRRR</sequence>
<evidence type="ECO:0000313" key="1">
    <source>
        <dbReference type="EMBL" id="PRX63241.1"/>
    </source>
</evidence>
<dbReference type="AlphaFoldDB" id="A0A2T0MWD3"/>
<protein>
    <submittedName>
        <fullName evidence="1">Uncharacterized protein</fullName>
    </submittedName>
</protein>
<dbReference type="EMBL" id="PVNG01000011">
    <property type="protein sequence ID" value="PRX63241.1"/>
    <property type="molecule type" value="Genomic_DNA"/>
</dbReference>
<organism evidence="1 2">
    <name type="scientific">Nonomuraea fuscirosea</name>
    <dbReference type="NCBI Taxonomy" id="1291556"/>
    <lineage>
        <taxon>Bacteria</taxon>
        <taxon>Bacillati</taxon>
        <taxon>Actinomycetota</taxon>
        <taxon>Actinomycetes</taxon>
        <taxon>Streptosporangiales</taxon>
        <taxon>Streptosporangiaceae</taxon>
        <taxon>Nonomuraea</taxon>
    </lineage>
</organism>